<dbReference type="RefSeq" id="XP_033378120.1">
    <property type="nucleotide sequence ID" value="XM_033534677.1"/>
</dbReference>
<dbReference type="GeneID" id="54292074"/>
<dbReference type="Proteomes" id="UP000799778">
    <property type="component" value="Unassembled WGS sequence"/>
</dbReference>
<dbReference type="EMBL" id="ML978078">
    <property type="protein sequence ID" value="KAF2009781.1"/>
    <property type="molecule type" value="Genomic_DNA"/>
</dbReference>
<evidence type="ECO:0000256" key="1">
    <source>
        <dbReference type="SAM" id="MobiDB-lite"/>
    </source>
</evidence>
<dbReference type="AlphaFoldDB" id="A0A6A5XA17"/>
<organism evidence="2 3">
    <name type="scientific">Aaosphaeria arxii CBS 175.79</name>
    <dbReference type="NCBI Taxonomy" id="1450172"/>
    <lineage>
        <taxon>Eukaryota</taxon>
        <taxon>Fungi</taxon>
        <taxon>Dikarya</taxon>
        <taxon>Ascomycota</taxon>
        <taxon>Pezizomycotina</taxon>
        <taxon>Dothideomycetes</taxon>
        <taxon>Pleosporomycetidae</taxon>
        <taxon>Pleosporales</taxon>
        <taxon>Pleosporales incertae sedis</taxon>
        <taxon>Aaosphaeria</taxon>
    </lineage>
</organism>
<feature type="compositionally biased region" description="Acidic residues" evidence="1">
    <location>
        <begin position="388"/>
        <end position="405"/>
    </location>
</feature>
<accession>A0A6A5XA17</accession>
<keyword evidence="3" id="KW-1185">Reference proteome</keyword>
<protein>
    <submittedName>
        <fullName evidence="2">Uncharacterized protein</fullName>
    </submittedName>
</protein>
<gene>
    <name evidence="2" type="ORF">BU24DRAFT_82053</name>
</gene>
<evidence type="ECO:0000313" key="3">
    <source>
        <dbReference type="Proteomes" id="UP000799778"/>
    </source>
</evidence>
<dbReference type="OrthoDB" id="3782301at2759"/>
<name>A0A6A5XA17_9PLEO</name>
<dbReference type="Gene3D" id="3.80.10.10">
    <property type="entry name" value="Ribonuclease Inhibitor"/>
    <property type="match status" value="1"/>
</dbReference>
<feature type="region of interest" description="Disordered" evidence="1">
    <location>
        <begin position="381"/>
        <end position="425"/>
    </location>
</feature>
<sequence>MKVRHLDLHVHREPSIFGNFLHHLVSNSSPIEILCLTGDMYQSHWSEVHQYLLSATEGLDADAVNTIMPRLRELSFCGFDLSLPWLPALRKIVDFAKLTKLYVTKCDAASAFLHDLASIAEIKMFRLEHLAVDALNESSYHYDDEAASASASAEAIDKCMANIVRESSRGLKTLHLGWHEHYEDGQGQTNILIRNLLDEICSSHGESLRILGLHTHNYADYEEGVEALSPEDLERVCRACPKIEELGYQLGSGVLDGDTEDGDALDAFVQNIALLPSLHTLHLRFPHELEVSGFDPYRYDPDERPEYMEGLAKELRLVARKIFSKLEAYQTTKGEGGREDRRNRLEKIVIGHLTTLRQHTSKCSLPQHCFVRGGFEEGGKIVGGYSDDKEDMQEEDDSGGDDDNVNGEGDSGDHGDTSSVEPQNCEVAAKPVLRSTLRRMRLNTRVLDIDVGVEPFEQWARRAL</sequence>
<dbReference type="InterPro" id="IPR032675">
    <property type="entry name" value="LRR_dom_sf"/>
</dbReference>
<evidence type="ECO:0000313" key="2">
    <source>
        <dbReference type="EMBL" id="KAF2009781.1"/>
    </source>
</evidence>
<proteinExistence type="predicted"/>
<reference evidence="2" key="1">
    <citation type="journal article" date="2020" name="Stud. Mycol.">
        <title>101 Dothideomycetes genomes: a test case for predicting lifestyles and emergence of pathogens.</title>
        <authorList>
            <person name="Haridas S."/>
            <person name="Albert R."/>
            <person name="Binder M."/>
            <person name="Bloem J."/>
            <person name="Labutti K."/>
            <person name="Salamov A."/>
            <person name="Andreopoulos B."/>
            <person name="Baker S."/>
            <person name="Barry K."/>
            <person name="Bills G."/>
            <person name="Bluhm B."/>
            <person name="Cannon C."/>
            <person name="Castanera R."/>
            <person name="Culley D."/>
            <person name="Daum C."/>
            <person name="Ezra D."/>
            <person name="Gonzalez J."/>
            <person name="Henrissat B."/>
            <person name="Kuo A."/>
            <person name="Liang C."/>
            <person name="Lipzen A."/>
            <person name="Lutzoni F."/>
            <person name="Magnuson J."/>
            <person name="Mondo S."/>
            <person name="Nolan M."/>
            <person name="Ohm R."/>
            <person name="Pangilinan J."/>
            <person name="Park H.-J."/>
            <person name="Ramirez L."/>
            <person name="Alfaro M."/>
            <person name="Sun H."/>
            <person name="Tritt A."/>
            <person name="Yoshinaga Y."/>
            <person name="Zwiers L.-H."/>
            <person name="Turgeon B."/>
            <person name="Goodwin S."/>
            <person name="Spatafora J."/>
            <person name="Crous P."/>
            <person name="Grigoriev I."/>
        </authorList>
    </citation>
    <scope>NUCLEOTIDE SEQUENCE</scope>
    <source>
        <strain evidence="2">CBS 175.79</strain>
    </source>
</reference>